<dbReference type="Proteomes" id="UP000320431">
    <property type="component" value="Unassembled WGS sequence"/>
</dbReference>
<evidence type="ECO:0000313" key="3">
    <source>
        <dbReference type="EMBL" id="KAB8198469.1"/>
    </source>
</evidence>
<gene>
    <name evidence="3" type="ORF">FKV24_002020</name>
</gene>
<dbReference type="RefSeq" id="WP_141481008.1">
    <property type="nucleotide sequence ID" value="NZ_VICD02000020.1"/>
</dbReference>
<keyword evidence="1" id="KW-0378">Hydrolase</keyword>
<dbReference type="AlphaFoldDB" id="A0A508BCJ5"/>
<dbReference type="Gene3D" id="3.40.50.1820">
    <property type="entry name" value="alpha/beta hydrolase"/>
    <property type="match status" value="1"/>
</dbReference>
<dbReference type="Pfam" id="PF00326">
    <property type="entry name" value="Peptidase_S9"/>
    <property type="match status" value="1"/>
</dbReference>
<dbReference type="InterPro" id="IPR029058">
    <property type="entry name" value="AB_hydrolase_fold"/>
</dbReference>
<dbReference type="PANTHER" id="PTHR42776:SF27">
    <property type="entry name" value="DIPEPTIDYL PEPTIDASE FAMILY MEMBER 6"/>
    <property type="match status" value="1"/>
</dbReference>
<dbReference type="GO" id="GO:0006508">
    <property type="term" value="P:proteolysis"/>
    <property type="evidence" value="ECO:0007669"/>
    <property type="project" value="InterPro"/>
</dbReference>
<reference evidence="3 4" key="1">
    <citation type="submission" date="2019-10" db="EMBL/GenBank/DDBJ databases">
        <title>Lysobacter alkalisoli sp. nov., isolated from saline-alkaline soil.</title>
        <authorList>
            <person name="Sun J.-Q."/>
        </authorList>
    </citation>
    <scope>NUCLEOTIDE SEQUENCE [LARGE SCALE GENOMIC DNA]</scope>
    <source>
        <strain evidence="3 4">KCTC 42381</strain>
    </source>
</reference>
<proteinExistence type="predicted"/>
<comment type="caution">
    <text evidence="3">The sequence shown here is derived from an EMBL/GenBank/DDBJ whole genome shotgun (WGS) entry which is preliminary data.</text>
</comment>
<evidence type="ECO:0000259" key="2">
    <source>
        <dbReference type="Pfam" id="PF00326"/>
    </source>
</evidence>
<dbReference type="SUPFAM" id="SSF82171">
    <property type="entry name" value="DPP6 N-terminal domain-like"/>
    <property type="match status" value="1"/>
</dbReference>
<dbReference type="EMBL" id="VICD02000020">
    <property type="protein sequence ID" value="KAB8198469.1"/>
    <property type="molecule type" value="Genomic_DNA"/>
</dbReference>
<dbReference type="InterPro" id="IPR001375">
    <property type="entry name" value="Peptidase_S9_cat"/>
</dbReference>
<dbReference type="GO" id="GO:0004252">
    <property type="term" value="F:serine-type endopeptidase activity"/>
    <property type="evidence" value="ECO:0007669"/>
    <property type="project" value="TreeGrafter"/>
</dbReference>
<name>A0A508BCJ5_9GAMM</name>
<protein>
    <submittedName>
        <fullName evidence="3">Prolyl oligopeptidase family serine peptidase</fullName>
    </submittedName>
</protein>
<dbReference type="PANTHER" id="PTHR42776">
    <property type="entry name" value="SERINE PEPTIDASE S9 FAMILY MEMBER"/>
    <property type="match status" value="1"/>
</dbReference>
<evidence type="ECO:0000256" key="1">
    <source>
        <dbReference type="ARBA" id="ARBA00022801"/>
    </source>
</evidence>
<accession>A0A508BCJ5</accession>
<sequence length="642" mass="70281">MAGPTRITGIILTAALLAAAASAAAAPPSLDALLRKPQYGLMLLSPAGDHIASTVPLDDRTALAVIRLSDMAITTQINPGEEGFIDDAIWVGERRLLAEWSKRVSGHAQPFGGYSLYATDVDGSNRRHFYGAIVNPLQAEPEHVLIAVCVRSFSDGCDTRIERVRIDGKGKDEKIVDGPERNARFMTDRNGTPQLSWVYDDDDIQHLYRYRDGDWELLNDEAESGVERIPMGLNYAGDAALLWSERKQGPDVIERFDLAGGDSRIVASDPLLDPISVVHSFDASEPIGAAFGTAAPEVRYFDEAHPHVKLSKELAAAFPGEFARVTSSSRDGSKVLVTVTSDVEPGRYYLLDTRSGDTRLLGRSRPWLDPATLSPATPFEIQASDGTPLSGYLTLPRRAGGRAAPLVVMPHGGPYGIRDSWFYDDETQILAAHGYAVLRVNFRGSGGRGRAYVESGHREWGAKMQDDLTEATRWAAAQAGVDGDRICAWGASYGGYAALMGAVREPALYRCVIGMAGPYDLPTMFKWGDTQRSDYGEAYLERVLGTDMKVLMERSPTGHAGEILAAILLVQGGRDRRVPPQHLREMRAALDKAHVHYETYLPHNEAHGFFADQSRKEYYTRVLDFLDRHLSAPASAQARQSP</sequence>
<organism evidence="3 4">
    <name type="scientific">Marilutibacter maris</name>
    <dbReference type="NCBI Taxonomy" id="1605891"/>
    <lineage>
        <taxon>Bacteria</taxon>
        <taxon>Pseudomonadati</taxon>
        <taxon>Pseudomonadota</taxon>
        <taxon>Gammaproteobacteria</taxon>
        <taxon>Lysobacterales</taxon>
        <taxon>Lysobacteraceae</taxon>
        <taxon>Marilutibacter</taxon>
    </lineage>
</organism>
<evidence type="ECO:0000313" key="4">
    <source>
        <dbReference type="Proteomes" id="UP000320431"/>
    </source>
</evidence>
<feature type="domain" description="Peptidase S9 prolyl oligopeptidase catalytic" evidence="2">
    <location>
        <begin position="423"/>
        <end position="631"/>
    </location>
</feature>
<dbReference type="SUPFAM" id="SSF53474">
    <property type="entry name" value="alpha/beta-Hydrolases"/>
    <property type="match status" value="1"/>
</dbReference>